<evidence type="ECO:0000256" key="1">
    <source>
        <dbReference type="ARBA" id="ARBA00005429"/>
    </source>
</evidence>
<gene>
    <name evidence="6" type="ORF">PLOB_00012911</name>
</gene>
<reference evidence="6 7" key="1">
    <citation type="submission" date="2022-05" db="EMBL/GenBank/DDBJ databases">
        <authorList>
            <consortium name="Genoscope - CEA"/>
            <person name="William W."/>
        </authorList>
    </citation>
    <scope>NUCLEOTIDE SEQUENCE [LARGE SCALE GENOMIC DNA]</scope>
</reference>
<comment type="similarity">
    <text evidence="1">Belongs to the TRAFAC class dynamin-like GTPase superfamily. IRG family.</text>
</comment>
<keyword evidence="7" id="KW-1185">Reference proteome</keyword>
<evidence type="ECO:0000313" key="7">
    <source>
        <dbReference type="Proteomes" id="UP001159405"/>
    </source>
</evidence>
<keyword evidence="4" id="KW-0342">GTP-binding</keyword>
<dbReference type="Gene3D" id="3.40.50.300">
    <property type="entry name" value="P-loop containing nucleotide triphosphate hydrolases"/>
    <property type="match status" value="1"/>
</dbReference>
<dbReference type="PANTHER" id="PTHR32341">
    <property type="entry name" value="INTERFERON-INDUCIBLE GTPASE"/>
    <property type="match status" value="1"/>
</dbReference>
<sequence length="403" mass="45256">MAVDIGWWVIKFRDDIQRYVQQFGVSDIDTFFKKKLESWQDIKVNIAITGYAGTGKSSFVNRIRGLKDCDPGAAKVGFCTDYTSQPKPYPHPDNPNIIFWDLPGIGTDEFPAKTYCQRVDLKKYDSFLIFTANRFRREDSILAEAVSSIGKKFFFVRSKIDQDVENETDILSTPESFNETNFLEKVRVECLNKLGDRLSNKQHIFLISNKYPQKWDFKDLGQVILDILPTDLSECLTLSLGVLKSLSTETLERKVAVLKRRIWLVAGASAAVALVPIPGVSTVADLGLIVTEMEFYRSQLGLPKDRPDKFEMLTEPTQVKAKMYLKSLELAVKGTGWLAAYGREAAAKELVRFLPFALATASAMSCGTTYYALLHCLKTMADVAFAVLCEATEKTAEDLPDID</sequence>
<evidence type="ECO:0000256" key="3">
    <source>
        <dbReference type="ARBA" id="ARBA00022801"/>
    </source>
</evidence>
<dbReference type="Proteomes" id="UP001159405">
    <property type="component" value="Unassembled WGS sequence"/>
</dbReference>
<keyword evidence="2" id="KW-0547">Nucleotide-binding</keyword>
<dbReference type="InterPro" id="IPR027417">
    <property type="entry name" value="P-loop_NTPase"/>
</dbReference>
<dbReference type="SUPFAM" id="SSF52540">
    <property type="entry name" value="P-loop containing nucleoside triphosphate hydrolases"/>
    <property type="match status" value="1"/>
</dbReference>
<dbReference type="EMBL" id="CALNXK010000172">
    <property type="protein sequence ID" value="CAH3172388.1"/>
    <property type="molecule type" value="Genomic_DNA"/>
</dbReference>
<organism evidence="6 7">
    <name type="scientific">Porites lobata</name>
    <dbReference type="NCBI Taxonomy" id="104759"/>
    <lineage>
        <taxon>Eukaryota</taxon>
        <taxon>Metazoa</taxon>
        <taxon>Cnidaria</taxon>
        <taxon>Anthozoa</taxon>
        <taxon>Hexacorallia</taxon>
        <taxon>Scleractinia</taxon>
        <taxon>Fungiina</taxon>
        <taxon>Poritidae</taxon>
        <taxon>Porites</taxon>
    </lineage>
</organism>
<accession>A0ABN8QZB2</accession>
<comment type="caution">
    <text evidence="6">The sequence shown here is derived from an EMBL/GenBank/DDBJ whole genome shotgun (WGS) entry which is preliminary data.</text>
</comment>
<dbReference type="PROSITE" id="PS51716">
    <property type="entry name" value="G_IRG"/>
    <property type="match status" value="1"/>
</dbReference>
<evidence type="ECO:0000256" key="4">
    <source>
        <dbReference type="ARBA" id="ARBA00023134"/>
    </source>
</evidence>
<keyword evidence="3" id="KW-0378">Hydrolase</keyword>
<dbReference type="Pfam" id="PF05049">
    <property type="entry name" value="IIGP"/>
    <property type="match status" value="1"/>
</dbReference>
<evidence type="ECO:0000259" key="5">
    <source>
        <dbReference type="PROSITE" id="PS51716"/>
    </source>
</evidence>
<dbReference type="InterPro" id="IPR007743">
    <property type="entry name" value="Immunity-related_GTPase-like"/>
</dbReference>
<evidence type="ECO:0000313" key="6">
    <source>
        <dbReference type="EMBL" id="CAH3172388.1"/>
    </source>
</evidence>
<dbReference type="InterPro" id="IPR030385">
    <property type="entry name" value="G_IRG_dom"/>
</dbReference>
<dbReference type="PANTHER" id="PTHR32341:SF10">
    <property type="entry name" value="INTERFERON-INDUCIBLE GTPASE 5"/>
    <property type="match status" value="1"/>
</dbReference>
<protein>
    <recommendedName>
        <fullName evidence="5">IRG-type G domain-containing protein</fullName>
    </recommendedName>
</protein>
<name>A0ABN8QZB2_9CNID</name>
<feature type="domain" description="IRG-type G" evidence="5">
    <location>
        <begin position="42"/>
        <end position="227"/>
    </location>
</feature>
<evidence type="ECO:0000256" key="2">
    <source>
        <dbReference type="ARBA" id="ARBA00022741"/>
    </source>
</evidence>
<dbReference type="InterPro" id="IPR051515">
    <property type="entry name" value="IRG"/>
</dbReference>
<proteinExistence type="inferred from homology"/>